<proteinExistence type="predicted"/>
<dbReference type="EMBL" id="JAUPFM010000020">
    <property type="protein sequence ID" value="KAK2818900.1"/>
    <property type="molecule type" value="Genomic_DNA"/>
</dbReference>
<name>A0AA88J481_CHASR</name>
<evidence type="ECO:0000256" key="1">
    <source>
        <dbReference type="SAM" id="Coils"/>
    </source>
</evidence>
<protein>
    <submittedName>
        <fullName evidence="3">Uncharacterized protein</fullName>
    </submittedName>
</protein>
<dbReference type="PANTHER" id="PTHR14392:SF2">
    <property type="entry name" value="PROTEIN NIBAN 2"/>
    <property type="match status" value="1"/>
</dbReference>
<feature type="region of interest" description="Disordered" evidence="2">
    <location>
        <begin position="243"/>
        <end position="267"/>
    </location>
</feature>
<evidence type="ECO:0000313" key="4">
    <source>
        <dbReference type="Proteomes" id="UP001187415"/>
    </source>
</evidence>
<keyword evidence="1" id="KW-0175">Coiled coil</keyword>
<feature type="region of interest" description="Disordered" evidence="2">
    <location>
        <begin position="92"/>
        <end position="129"/>
    </location>
</feature>
<comment type="caution">
    <text evidence="3">The sequence shown here is derived from an EMBL/GenBank/DDBJ whole genome shotgun (WGS) entry which is preliminary data.</text>
</comment>
<sequence length="279" mass="30173">MAVKEAAVQRKHNLYRDSMILSNSDPNLHLLGETSPVDWATKFGGDEVEGSVSGGVAGGGAGKKRRQVVSMIQLDGVPLPYESCLEVPGVELIPEEDAEVSEGRKEGRKDDEEDLEPSASPKSPDSVNEIRDLINPVVEVVVPVSKESQSDMANGVKLMTGTITMEDGLKEQVTHVTTVVEDVPNKSPQDKISPQTILQQLVGSKKQEADKRHQEEAAIKNAIEEIEIAVQEEDSEKIAEVANSHLESSPLPLPTTDSSMHLNGEDKIMDPVDVEVIVA</sequence>
<dbReference type="Proteomes" id="UP001187415">
    <property type="component" value="Unassembled WGS sequence"/>
</dbReference>
<accession>A0AA88J481</accession>
<reference evidence="3" key="1">
    <citation type="submission" date="2023-07" db="EMBL/GenBank/DDBJ databases">
        <title>Chromosome-level Genome Assembly of Striped Snakehead (Channa striata).</title>
        <authorList>
            <person name="Liu H."/>
        </authorList>
    </citation>
    <scope>NUCLEOTIDE SEQUENCE</scope>
    <source>
        <strain evidence="3">Gz</strain>
        <tissue evidence="3">Muscle</tissue>
    </source>
</reference>
<evidence type="ECO:0000313" key="3">
    <source>
        <dbReference type="EMBL" id="KAK2818900.1"/>
    </source>
</evidence>
<gene>
    <name evidence="3" type="ORF">Q5P01_024461</name>
</gene>
<organism evidence="3 4">
    <name type="scientific">Channa striata</name>
    <name type="common">Snakehead murrel</name>
    <name type="synonym">Ophicephalus striatus</name>
    <dbReference type="NCBI Taxonomy" id="64152"/>
    <lineage>
        <taxon>Eukaryota</taxon>
        <taxon>Metazoa</taxon>
        <taxon>Chordata</taxon>
        <taxon>Craniata</taxon>
        <taxon>Vertebrata</taxon>
        <taxon>Euteleostomi</taxon>
        <taxon>Actinopterygii</taxon>
        <taxon>Neopterygii</taxon>
        <taxon>Teleostei</taxon>
        <taxon>Neoteleostei</taxon>
        <taxon>Acanthomorphata</taxon>
        <taxon>Anabantaria</taxon>
        <taxon>Anabantiformes</taxon>
        <taxon>Channoidei</taxon>
        <taxon>Channidae</taxon>
        <taxon>Channa</taxon>
    </lineage>
</organism>
<keyword evidence="4" id="KW-1185">Reference proteome</keyword>
<feature type="compositionally biased region" description="Basic and acidic residues" evidence="2">
    <location>
        <begin position="101"/>
        <end position="110"/>
    </location>
</feature>
<feature type="compositionally biased region" description="Low complexity" evidence="2">
    <location>
        <begin position="244"/>
        <end position="259"/>
    </location>
</feature>
<evidence type="ECO:0000256" key="2">
    <source>
        <dbReference type="SAM" id="MobiDB-lite"/>
    </source>
</evidence>
<dbReference type="InterPro" id="IPR026088">
    <property type="entry name" value="Niban-like"/>
</dbReference>
<dbReference type="AlphaFoldDB" id="A0AA88J481"/>
<feature type="coiled-coil region" evidence="1">
    <location>
        <begin position="205"/>
        <end position="232"/>
    </location>
</feature>
<dbReference type="PANTHER" id="PTHR14392">
    <property type="entry name" value="NIBAN FAMILY MEMBER"/>
    <property type="match status" value="1"/>
</dbReference>